<evidence type="ECO:0000313" key="3">
    <source>
        <dbReference type="Proteomes" id="UP000243022"/>
    </source>
</evidence>
<dbReference type="Proteomes" id="UP000243022">
    <property type="component" value="Unassembled WGS sequence"/>
</dbReference>
<proteinExistence type="predicted"/>
<name>A0A2T4CNA0_9GAMM</name>
<reference evidence="2 3" key="1">
    <citation type="submission" date="2018-03" db="EMBL/GenBank/DDBJ databases">
        <title>Cross-interface Injection: A General Nanoliter Liquid Handling Method Applied to Single Cells Genome Amplification Automated Nanoliter Liquid Handling Applied to Single Cell Multiple Displacement Amplification.</title>
        <authorList>
            <person name="Yun J."/>
            <person name="Xu P."/>
            <person name="Xu J."/>
            <person name="Dai X."/>
            <person name="Wang Y."/>
            <person name="Zheng X."/>
            <person name="Cao C."/>
            <person name="Yi Q."/>
            <person name="Zhu Y."/>
            <person name="Wang L."/>
            <person name="Dong Z."/>
            <person name="Huang Y."/>
            <person name="Huang L."/>
            <person name="Du W."/>
        </authorList>
    </citation>
    <scope>NUCLEOTIDE SEQUENCE [LARGE SCALE GENOMIC DNA]</scope>
    <source>
        <strain evidence="2 3">Z-E1-2</strain>
    </source>
</reference>
<organism evidence="2 3">
    <name type="scientific">Pseudidiomarina aestuarii</name>
    <dbReference type="NCBI Taxonomy" id="624146"/>
    <lineage>
        <taxon>Bacteria</taxon>
        <taxon>Pseudomonadati</taxon>
        <taxon>Pseudomonadota</taxon>
        <taxon>Gammaproteobacteria</taxon>
        <taxon>Alteromonadales</taxon>
        <taxon>Idiomarinaceae</taxon>
        <taxon>Pseudidiomarina</taxon>
    </lineage>
</organism>
<dbReference type="EMBL" id="PYVS01000034">
    <property type="protein sequence ID" value="PTB82982.1"/>
    <property type="molecule type" value="Genomic_DNA"/>
</dbReference>
<dbReference type="AlphaFoldDB" id="A0A2T4CNA0"/>
<evidence type="ECO:0000313" key="2">
    <source>
        <dbReference type="EMBL" id="PTB82982.1"/>
    </source>
</evidence>
<protein>
    <submittedName>
        <fullName evidence="2">AAA family ATPase</fullName>
    </submittedName>
</protein>
<dbReference type="PANTHER" id="PTHR33295:SF7">
    <property type="entry name" value="ATPASE"/>
    <property type="match status" value="1"/>
</dbReference>
<dbReference type="InterPro" id="IPR025420">
    <property type="entry name" value="DUF4143"/>
</dbReference>
<dbReference type="Pfam" id="PF13635">
    <property type="entry name" value="DUF4143"/>
    <property type="match status" value="1"/>
</dbReference>
<dbReference type="PANTHER" id="PTHR33295">
    <property type="entry name" value="ATPASE"/>
    <property type="match status" value="1"/>
</dbReference>
<feature type="domain" description="DUF4143" evidence="1">
    <location>
        <begin position="37"/>
        <end position="203"/>
    </location>
</feature>
<evidence type="ECO:0000259" key="1">
    <source>
        <dbReference type="Pfam" id="PF13635"/>
    </source>
</evidence>
<gene>
    <name evidence="2" type="ORF">C9986_01925</name>
</gene>
<comment type="caution">
    <text evidence="2">The sequence shown here is derived from an EMBL/GenBank/DDBJ whole genome shotgun (WGS) entry which is preliminary data.</text>
</comment>
<accession>A0A2T4CNA0</accession>
<feature type="non-terminal residue" evidence="2">
    <location>
        <position position="1"/>
    </location>
</feature>
<sequence>GGMPEAVSEWFRLKDESILTRIEAVSQIHANLIEGYQRDFGKYSGQIDAQLIEAVFNAIPAQLASVVDESVKRFRFKDVYGKKSRYADFENAIAWLHRCRLTLLNYPIEGRPQAPLAAYKKDNRVKLYLFDTGLLNHMLGSSYREIKNQAYDYKGYIAENFVQQEFAVGGLEPSFGWSDARAEIEFIVSDDSGQIIPVEVKSGTRTRAKSLLSYKQRYSPERTIKLSATQGSALVEKHNIVRPLYYVETIFDLLSESSKL</sequence>